<comment type="caution">
    <text evidence="14">Lacks conserved residue(s) required for the propagation of feature annotation.</text>
</comment>
<keyword evidence="9 14" id="KW-1190">Host gene expression shutoff by virus</keyword>
<feature type="region of interest" description="Disordered" evidence="15">
    <location>
        <begin position="613"/>
        <end position="682"/>
    </location>
</feature>
<sequence length="682" mass="76738">MAEEQMLQSESNEEGEKSFDLEVCPEYITEDALIKHITRQSLIVSKALEDKSVLPVSVSELSRVYEKTLFGSGVPKKQPNGTCVPNPSINFYPCFTVPEVLAAYHVFFQNFKIPKSCKANRPKSDNILLLKNGDRLPKYCCLEEVPRIFEGLGKEQLDEVVDAKSLQEENSALIELKSDNPRIAIVKRSIMVTHFAYPATNLPPKVMSTVLEALLFKKVKAVGTEEEGESDKPVVSDQELAAWLKTSTENTSLLEERRKTMMAVVLVTVNLECMHRFFANHSIIKKLGESIHYMFRHGYIKQACEISQVELPNIISYLGILHENRLGQSILHNSLKAQAKREYVRDVIYLFLVYTWQTAMGIWQQCLEDSNLKVLSKNLQKIKKDLWTSFNELVTASTLADVIFPEKLKETLQNGLPDFVSQSMMQNFRNFLLERSGILPATCNAFPTDFIPISYKECPPPLWTQTYLLHLANYLMYHTDTAFDMTSDGLLKCHCRCNLCTPHRSLVFNNALLNETQSIGTFELQGPPNEQGVSPAPLKLTPAVWTSAYLRKFEPKDYHPFEIKFFEDQSKRIHQELTPCVITQSNIIAQLQEIRKAREDFLLKKGQGVYLDPHTGERLNGPHPTAASNGSQNAQKSAILSTCSSSNESETSGARIGGRKQSGESGGGRNPRLSRSSSSSGP</sequence>
<dbReference type="GO" id="GO:0039657">
    <property type="term" value="P:symbiont-mediated suppression of host gene expression"/>
    <property type="evidence" value="ECO:0007669"/>
    <property type="project" value="UniProtKB-UniRule"/>
</dbReference>
<comment type="PTM">
    <text evidence="14">Phosphorylated. Tyrosine phosphorylation enhances preferential binding to tripartite leader mRNAs and allows ribosome shunting.</text>
</comment>
<evidence type="ECO:0000256" key="1">
    <source>
        <dbReference type="ARBA" id="ARBA00022448"/>
    </source>
</evidence>
<keyword evidence="12 14" id="KW-1262">Eukaryotic host gene expression shutoff by virus</keyword>
<keyword evidence="13 14" id="KW-1075">Inhibition of eukaryotic host translation factors by virus</keyword>
<comment type="subunit">
    <text evidence="14">Monomer. Interacts with hexon protein; this interaction allows chaperoning and trimerization of hexon proteins. Interacts (via N-terminus) with host initiation factor EIF4G (via C-terminus). Interacts (via RRM domain) with viral mRNAs that contain the tripartite leader; this interaction allows ribosome shunting and expression of viral late mRNAs.</text>
</comment>
<evidence type="ECO:0000256" key="11">
    <source>
        <dbReference type="ARBA" id="ARBA00023200"/>
    </source>
</evidence>
<name>A0A344X9V4_9ADEN</name>
<keyword evidence="7 14" id="KW-0694">RNA-binding</keyword>
<evidence type="ECO:0000313" key="17">
    <source>
        <dbReference type="Proteomes" id="UP000319886"/>
    </source>
</evidence>
<keyword evidence="6 14" id="KW-1193">Eukaryotic host translation shutoff by virus</keyword>
<evidence type="ECO:0000256" key="3">
    <source>
        <dbReference type="ARBA" id="ARBA00022553"/>
    </source>
</evidence>
<keyword evidence="17" id="KW-1185">Reference proteome</keyword>
<evidence type="ECO:0000256" key="5">
    <source>
        <dbReference type="ARBA" id="ARBA00022586"/>
    </source>
</evidence>
<evidence type="ECO:0000256" key="12">
    <source>
        <dbReference type="ARBA" id="ARBA00023247"/>
    </source>
</evidence>
<evidence type="ECO:0000256" key="14">
    <source>
        <dbReference type="HAMAP-Rule" id="MF_04060"/>
    </source>
</evidence>
<evidence type="ECO:0000256" key="9">
    <source>
        <dbReference type="ARBA" id="ARBA00022995"/>
    </source>
</evidence>
<keyword evidence="5 14" id="KW-1155">Translational shunt</keyword>
<dbReference type="Proteomes" id="UP000319886">
    <property type="component" value="Segment"/>
</dbReference>
<gene>
    <name evidence="14" type="primary">L4</name>
</gene>
<keyword evidence="8 14" id="KW-0426">Late protein</keyword>
<dbReference type="GO" id="GO:0039606">
    <property type="term" value="P:symbiont-mediated suppression of host translation initiation"/>
    <property type="evidence" value="ECO:0007669"/>
    <property type="project" value="UniProtKB-KW"/>
</dbReference>
<keyword evidence="3 14" id="KW-0597">Phosphoprotein</keyword>
<comment type="subcellular location">
    <subcellularLocation>
        <location evidence="14">Host cytoplasm</location>
    </subcellularLocation>
</comment>
<keyword evidence="11 14" id="KW-1035">Host cytoplasm</keyword>
<feature type="compositionally biased region" description="Polar residues" evidence="15">
    <location>
        <begin position="626"/>
        <end position="640"/>
    </location>
</feature>
<feature type="compositionally biased region" description="Low complexity" evidence="15">
    <location>
        <begin position="641"/>
        <end position="652"/>
    </location>
</feature>
<keyword evidence="10 14" id="KW-0143">Chaperone</keyword>
<dbReference type="GO" id="GO:0039704">
    <property type="term" value="P:viral translational shunt"/>
    <property type="evidence" value="ECO:0007669"/>
    <property type="project" value="UniProtKB-UniRule"/>
</dbReference>
<comment type="function">
    <text evidence="14">Protein that inhibits host translation while promoting late viral translation by ribosome shunting. Blocks host cap-dependent translation by binding to eIF4G, displacing MKNK1 from cap initiation complexes and preventing EIF4E phosphorylation. Binds to the tripartite leader sequence of viral late mRNAs and recruits host eIF4G, PABPC1/poly-A binding protein and 40S ribosomes subunits on viral mRNAs, allowing ribosome shunting and efficient translation of late viral mRNAs even though conventional translation via ribosome scanning from the cap has been shut off in the host cell. During assembly, acts as a chaperone protein that helps hexon proteins assembly into trimers.</text>
</comment>
<protein>
    <recommendedName>
        <fullName evidence="14">Shutoff protein</fullName>
    </recommendedName>
    <alternativeName>
        <fullName evidence="14">100 kDa protein</fullName>
        <shortName evidence="14">p100K</shortName>
    </alternativeName>
    <alternativeName>
        <fullName evidence="14">100K-chaperone protein</fullName>
    </alternativeName>
    <alternativeName>
        <fullName evidence="14">L4-100K</fullName>
    </alternativeName>
    <alternativeName>
        <fullName evidence="14">Shutoff protein 100K</fullName>
    </alternativeName>
</protein>
<dbReference type="InterPro" id="IPR003381">
    <property type="entry name" value="L4"/>
</dbReference>
<evidence type="ECO:0000256" key="15">
    <source>
        <dbReference type="SAM" id="MobiDB-lite"/>
    </source>
</evidence>
<dbReference type="EMBL" id="MG551742">
    <property type="protein sequence ID" value="AXE75636.1"/>
    <property type="molecule type" value="Genomic_DNA"/>
</dbReference>
<dbReference type="Pfam" id="PF02438">
    <property type="entry name" value="Adeno_100"/>
    <property type="match status" value="1"/>
</dbReference>
<evidence type="ECO:0000256" key="10">
    <source>
        <dbReference type="ARBA" id="ARBA00023186"/>
    </source>
</evidence>
<evidence type="ECO:0000256" key="13">
    <source>
        <dbReference type="ARBA" id="ARBA00023325"/>
    </source>
</evidence>
<reference evidence="16 17" key="1">
    <citation type="journal article" date="2018" name="Sci. Rep.">
        <title>A novel adenovirus isolated from the Egyptian fruit bat in South Africa is closely related to recent isolates from China.</title>
        <authorList>
            <person name="Jansen van Vuren P."/>
            <person name="Allam M."/>
            <person name="Wiley M.R."/>
            <person name="Ismail A."/>
            <person name="Storm N."/>
            <person name="Birkhead M."/>
            <person name="Markotter W."/>
            <person name="Palacios G."/>
            <person name="Paweska J.T."/>
        </authorList>
    </citation>
    <scope>NUCLEOTIDE SEQUENCE [LARGE SCALE GENOMIC DNA]</scope>
    <source>
        <strain evidence="16">3085</strain>
    </source>
</reference>
<feature type="modified residue" description="Phosphotyrosine; by host" evidence="14">
    <location>
        <position position="610"/>
    </location>
</feature>
<evidence type="ECO:0000256" key="8">
    <source>
        <dbReference type="ARBA" id="ARBA00022921"/>
    </source>
</evidence>
<keyword evidence="1 14" id="KW-0813">Transport</keyword>
<dbReference type="GO" id="GO:0043657">
    <property type="term" value="C:host cell"/>
    <property type="evidence" value="ECO:0007669"/>
    <property type="project" value="GOC"/>
</dbReference>
<comment type="PTM">
    <text evidence="14">Methylated. Asymmetric dimethylation by host PRMT1 of the Arg/Gly-rich region may regulate shutoff protein binding to hexon and promote the capsid assembly in the nucleus.</text>
</comment>
<feature type="compositionally biased region" description="Low complexity" evidence="15">
    <location>
        <begin position="670"/>
        <end position="682"/>
    </location>
</feature>
<proteinExistence type="evidence at transcript level"/>
<dbReference type="HAMAP" id="MF_04060">
    <property type="entry name" value="ADV_SHUT"/>
    <property type="match status" value="1"/>
</dbReference>
<organism evidence="16 17">
    <name type="scientific">Egyptian fruit bat adenovirus</name>
    <dbReference type="NCBI Taxonomy" id="2849732"/>
    <lineage>
        <taxon>Viruses</taxon>
        <taxon>Varidnaviria</taxon>
        <taxon>Bamfordvirae</taxon>
        <taxon>Preplasmiviricota</taxon>
        <taxon>Polisuviricotina</taxon>
        <taxon>Pharingeaviricetes</taxon>
        <taxon>Rowavirales</taxon>
        <taxon>Adenoviridae</taxon>
        <taxon>Mastadenovirus</taxon>
        <taxon>Mastadenovirus aegyptiaci</taxon>
        <taxon>Bat mastadenovirus I</taxon>
    </lineage>
</organism>
<comment type="PTM">
    <text evidence="14">Might be cleaved by the viral protease.</text>
</comment>
<evidence type="ECO:0000256" key="6">
    <source>
        <dbReference type="ARBA" id="ARBA00022809"/>
    </source>
</evidence>
<keyword evidence="4 14" id="KW-0945">Host-virus interaction</keyword>
<comment type="induction">
    <text evidence="14">Expressed in the late phase of the viral replicative cycle.</text>
</comment>
<dbReference type="GO" id="GO:0003723">
    <property type="term" value="F:RNA binding"/>
    <property type="evidence" value="ECO:0007669"/>
    <property type="project" value="UniProtKB-UniRule"/>
</dbReference>
<dbReference type="GO" id="GO:0030430">
    <property type="term" value="C:host cell cytoplasm"/>
    <property type="evidence" value="ECO:0007669"/>
    <property type="project" value="UniProtKB-SubCell"/>
</dbReference>
<evidence type="ECO:0000256" key="2">
    <source>
        <dbReference type="ARBA" id="ARBA00022481"/>
    </source>
</evidence>
<evidence type="ECO:0000256" key="4">
    <source>
        <dbReference type="ARBA" id="ARBA00022581"/>
    </source>
</evidence>
<comment type="similarity">
    <text evidence="14">Belongs to the adenoviridae shutoff protein family.</text>
</comment>
<comment type="miscellaneous">
    <text evidence="14">All late proteins expressed from the major late promoter are produced by alternative splicing and alternative polyadenylation of the same gene giving rise to non-overlapping ORFs. A leader sequence is present in the N-terminus of all these mRNAs and is recognized by the viral shutoff protein to provide expression although conventional translation via ribosome scanning from the cap has been shut off in the host cell.</text>
</comment>
<accession>A0A344X9V4</accession>
<keyword evidence="2 14" id="KW-0488">Methylation</keyword>
<feature type="modified residue" description="Phosphotyrosine; by host" evidence="14">
    <location>
        <position position="293"/>
    </location>
</feature>
<dbReference type="GO" id="GO:0019060">
    <property type="term" value="P:intracellular transport of viral protein in host cell"/>
    <property type="evidence" value="ECO:0007669"/>
    <property type="project" value="UniProtKB-UniRule"/>
</dbReference>
<evidence type="ECO:0000256" key="7">
    <source>
        <dbReference type="ARBA" id="ARBA00022884"/>
    </source>
</evidence>
<evidence type="ECO:0000313" key="16">
    <source>
        <dbReference type="EMBL" id="AXE75636.1"/>
    </source>
</evidence>